<evidence type="ECO:0000313" key="2">
    <source>
        <dbReference type="EMBL" id="GIG08678.1"/>
    </source>
</evidence>
<dbReference type="EMBL" id="BONI01000051">
    <property type="protein sequence ID" value="GIG08678.1"/>
    <property type="molecule type" value="Genomic_DNA"/>
</dbReference>
<keyword evidence="3" id="KW-1185">Reference proteome</keyword>
<accession>A0A8J3KU62</accession>
<keyword evidence="1" id="KW-0812">Transmembrane</keyword>
<keyword evidence="1" id="KW-1133">Transmembrane helix</keyword>
<protein>
    <submittedName>
        <fullName evidence="2">Uncharacterized protein</fullName>
    </submittedName>
</protein>
<feature type="transmembrane region" description="Helical" evidence="1">
    <location>
        <begin position="62"/>
        <end position="81"/>
    </location>
</feature>
<comment type="caution">
    <text evidence="2">The sequence shown here is derived from an EMBL/GenBank/DDBJ whole genome shotgun (WGS) entry which is preliminary data.</text>
</comment>
<organism evidence="2 3">
    <name type="scientific">Catellatospora coxensis</name>
    <dbReference type="NCBI Taxonomy" id="310354"/>
    <lineage>
        <taxon>Bacteria</taxon>
        <taxon>Bacillati</taxon>
        <taxon>Actinomycetota</taxon>
        <taxon>Actinomycetes</taxon>
        <taxon>Micromonosporales</taxon>
        <taxon>Micromonosporaceae</taxon>
        <taxon>Catellatospora</taxon>
    </lineage>
</organism>
<keyword evidence="1" id="KW-0472">Membrane</keyword>
<dbReference type="AlphaFoldDB" id="A0A8J3KU62"/>
<dbReference type="RefSeq" id="WP_203694988.1">
    <property type="nucleotide sequence ID" value="NZ_BAAALC010000014.1"/>
</dbReference>
<reference evidence="2 3" key="1">
    <citation type="submission" date="2021-01" db="EMBL/GenBank/DDBJ databases">
        <title>Whole genome shotgun sequence of Catellatospora coxensis NBRC 107359.</title>
        <authorList>
            <person name="Komaki H."/>
            <person name="Tamura T."/>
        </authorList>
    </citation>
    <scope>NUCLEOTIDE SEQUENCE [LARGE SCALE GENOMIC DNA]</scope>
    <source>
        <strain evidence="2 3">NBRC 107359</strain>
    </source>
</reference>
<dbReference type="Proteomes" id="UP000630887">
    <property type="component" value="Unassembled WGS sequence"/>
</dbReference>
<proteinExistence type="predicted"/>
<sequence>MTAVKVTLTLFRTLVMMARMGRKRSCDQVARWAPWSAVYFVTLNGVNEAAKAAIGIGGVARGFQFGFLATAVVASVLVAAWTTREGLKKIFNH</sequence>
<evidence type="ECO:0000313" key="3">
    <source>
        <dbReference type="Proteomes" id="UP000630887"/>
    </source>
</evidence>
<gene>
    <name evidence="2" type="ORF">Cco03nite_53780</name>
</gene>
<name>A0A8J3KU62_9ACTN</name>
<evidence type="ECO:0000256" key="1">
    <source>
        <dbReference type="SAM" id="Phobius"/>
    </source>
</evidence>